<dbReference type="InterPro" id="IPR025746">
    <property type="entry name" value="PilX_N_dom"/>
</dbReference>
<evidence type="ECO:0000313" key="6">
    <source>
        <dbReference type="Proteomes" id="UP000472320"/>
    </source>
</evidence>
<dbReference type="InterPro" id="IPR025205">
    <property type="entry name" value="PilX/PilW_C"/>
</dbReference>
<reference evidence="5 6" key="1">
    <citation type="submission" date="2019-11" db="EMBL/GenBank/DDBJ databases">
        <title>Type strains purchased from KCTC, JCM and DSMZ.</title>
        <authorList>
            <person name="Lu H."/>
        </authorList>
    </citation>
    <scope>NUCLEOTIDE SEQUENCE [LARGE SCALE GENOMIC DNA]</scope>
    <source>
        <strain evidence="5 6">JCM 31587</strain>
    </source>
</reference>
<feature type="signal peptide" evidence="2">
    <location>
        <begin position="1"/>
        <end position="26"/>
    </location>
</feature>
<dbReference type="Proteomes" id="UP000472320">
    <property type="component" value="Unassembled WGS sequence"/>
</dbReference>
<dbReference type="OrthoDB" id="5405962at2"/>
<dbReference type="Pfam" id="PF13681">
    <property type="entry name" value="PilX"/>
    <property type="match status" value="1"/>
</dbReference>
<comment type="caution">
    <text evidence="5">The sequence shown here is derived from an EMBL/GenBank/DDBJ whole genome shotgun (WGS) entry which is preliminary data.</text>
</comment>
<feature type="domain" description="PilX/PilW C-terminal" evidence="3">
    <location>
        <begin position="121"/>
        <end position="181"/>
    </location>
</feature>
<evidence type="ECO:0000259" key="4">
    <source>
        <dbReference type="Pfam" id="PF14341"/>
    </source>
</evidence>
<evidence type="ECO:0000313" key="5">
    <source>
        <dbReference type="EMBL" id="MTW09322.1"/>
    </source>
</evidence>
<sequence length="210" mass="22065">MHHQRGITLPVTMLMLLAALAIGASAAQMAMLGEKSARAERDHLIAFQAAEDALMDAERDINAGLGQPIEAPAPAPVTGSQHATGQPPDGHVQQSAVGGPGPAPAWQVVDLAGNGGTEYGALTGAAMPVGQGSLPFRRPRYLVERVAYTPAGAPPAYYYRVTVMGFGPRPGTETVLQASYTEPTPVHRHSWREIMDWQSLHDAAGSGTEP</sequence>
<evidence type="ECO:0000256" key="1">
    <source>
        <dbReference type="SAM" id="MobiDB-lite"/>
    </source>
</evidence>
<gene>
    <name evidence="5" type="ORF">GM658_01795</name>
</gene>
<accession>A0A6L6QAA5</accession>
<feature type="chain" id="PRO_5026779735" evidence="2">
    <location>
        <begin position="27"/>
        <end position="210"/>
    </location>
</feature>
<protein>
    <submittedName>
        <fullName evidence="5">Pilus assembly protein PilX</fullName>
    </submittedName>
</protein>
<dbReference type="RefSeq" id="WP_155452292.1">
    <property type="nucleotide sequence ID" value="NZ_WNKX01000001.1"/>
</dbReference>
<evidence type="ECO:0000259" key="3">
    <source>
        <dbReference type="Pfam" id="PF13681"/>
    </source>
</evidence>
<keyword evidence="6" id="KW-1185">Reference proteome</keyword>
<feature type="region of interest" description="Disordered" evidence="1">
    <location>
        <begin position="65"/>
        <end position="106"/>
    </location>
</feature>
<proteinExistence type="predicted"/>
<dbReference type="AlphaFoldDB" id="A0A6L6QAA5"/>
<keyword evidence="2" id="KW-0732">Signal</keyword>
<dbReference type="EMBL" id="WNKX01000001">
    <property type="protein sequence ID" value="MTW09322.1"/>
    <property type="molecule type" value="Genomic_DNA"/>
</dbReference>
<organism evidence="5 6">
    <name type="scientific">Massilia eburnea</name>
    <dbReference type="NCBI Taxonomy" id="1776165"/>
    <lineage>
        <taxon>Bacteria</taxon>
        <taxon>Pseudomonadati</taxon>
        <taxon>Pseudomonadota</taxon>
        <taxon>Betaproteobacteria</taxon>
        <taxon>Burkholderiales</taxon>
        <taxon>Oxalobacteraceae</taxon>
        <taxon>Telluria group</taxon>
        <taxon>Massilia</taxon>
    </lineage>
</organism>
<dbReference type="Pfam" id="PF14341">
    <property type="entry name" value="PilX_N"/>
    <property type="match status" value="1"/>
</dbReference>
<name>A0A6L6QAA5_9BURK</name>
<evidence type="ECO:0000256" key="2">
    <source>
        <dbReference type="SAM" id="SignalP"/>
    </source>
</evidence>
<feature type="domain" description="Type 4 fimbrial biogenesis protein PilX N-terminal" evidence="4">
    <location>
        <begin position="5"/>
        <end position="51"/>
    </location>
</feature>